<sequence>MLSGVKFVPRDQIQTGRKSGSHSDSSSEGLKESTIGKGRHDEMRRKKKLRDDDRKKGKNTAKILKKKKKKWYSSNEDDDSSEGVSDVEIKTRRGRKSSSTMEDENTTGSRRIGEDVRKSDEEDGDGLDERNDNKLRRKEMGLDWMSMPVKNQDSELAPKDNIVLEPQSNTDEIPRNPKELNPYYRDNGSGYPDQVYEEESTKIKLPASSVVGDGGASWRLKALKRAREQAIREGRKVDEVVEERWGSMGQLALSVSSHSAAPANAHLRAISGRKRKRNDVGESVKNDEKNNVTEERVVQNRRRDYLLDVSSQHSQMRKPKHESVPWKKQKDVHNAETALLVSDAVSSINKFVNDGTFMDKVVCEKKDDFFSNSSHIKTGHRDKIHTSKINISNKGSSVISQGSSSNQLAAKAMQFRLKGKHEEANNLLKEVEAMKSRQETGVQMDSSNTYEKSIRREVSDKNDADIHLAKKIMKNKQYDMSKRADDEYDFDDEAPSKKRKERSKKAPVERASNRVFLTQKERCQFCFDNPKRQKHLVVSIAQFTYMMLPLGQPVTEGHCCICPLQHESATRIVDDNVWEEIRNFKKCLVMMFAKEERSVIFLETVVDLSKQRRHCLVECIPLPRDLAKEAPLYFKKAIDEAEDEWSQHNAKKLIYTTREKGLRRSVPKDFPYFHVEFSLDDGFVHVIDDETTFKSGLGLNVIRGMLKLPEEDMYRHRRHETMENQRLAVSAFRKSWDLFDWTKQLD</sequence>
<dbReference type="PANTHER" id="PTHR12072">
    <property type="entry name" value="CWF19, CELL CYCLE CONTROL PROTEIN"/>
    <property type="match status" value="1"/>
</dbReference>
<evidence type="ECO:0000259" key="4">
    <source>
        <dbReference type="Pfam" id="PF04677"/>
    </source>
</evidence>
<comment type="similarity">
    <text evidence="1">Belongs to the CWF19 family.</text>
</comment>
<feature type="region of interest" description="Disordered" evidence="2">
    <location>
        <begin position="1"/>
        <end position="194"/>
    </location>
</feature>
<evidence type="ECO:0000256" key="1">
    <source>
        <dbReference type="ARBA" id="ARBA00006795"/>
    </source>
</evidence>
<dbReference type="InterPro" id="IPR006768">
    <property type="entry name" value="Cwf19-like_C_dom-1"/>
</dbReference>
<evidence type="ECO:0000259" key="3">
    <source>
        <dbReference type="Pfam" id="PF04676"/>
    </source>
</evidence>
<feature type="compositionally biased region" description="Basic and acidic residues" evidence="2">
    <location>
        <begin position="127"/>
        <end position="141"/>
    </location>
</feature>
<dbReference type="STRING" id="29655.A0A0K9PBV7"/>
<dbReference type="OMA" id="MVEFASH"/>
<dbReference type="OrthoDB" id="2113965at2759"/>
<feature type="compositionally biased region" description="Basic and acidic residues" evidence="2">
    <location>
        <begin position="38"/>
        <end position="55"/>
    </location>
</feature>
<evidence type="ECO:0000313" key="6">
    <source>
        <dbReference type="Proteomes" id="UP000036987"/>
    </source>
</evidence>
<evidence type="ECO:0000256" key="2">
    <source>
        <dbReference type="SAM" id="MobiDB-lite"/>
    </source>
</evidence>
<feature type="compositionally biased region" description="Basic and acidic residues" evidence="2">
    <location>
        <begin position="278"/>
        <end position="291"/>
    </location>
</feature>
<dbReference type="Proteomes" id="UP000036987">
    <property type="component" value="Unassembled WGS sequence"/>
</dbReference>
<name>A0A0K9PBV7_ZOSMR</name>
<dbReference type="GO" id="GO:0071014">
    <property type="term" value="C:post-mRNA release spliceosomal complex"/>
    <property type="evidence" value="ECO:0000318"/>
    <property type="project" value="GO_Central"/>
</dbReference>
<feature type="compositionally biased region" description="Basic and acidic residues" evidence="2">
    <location>
        <begin position="111"/>
        <end position="120"/>
    </location>
</feature>
<dbReference type="GO" id="GO:0000398">
    <property type="term" value="P:mRNA splicing, via spliceosome"/>
    <property type="evidence" value="ECO:0000318"/>
    <property type="project" value="GO_Central"/>
</dbReference>
<feature type="domain" description="Cwf19-like C-terminal" evidence="4">
    <location>
        <begin position="518"/>
        <end position="635"/>
    </location>
</feature>
<organism evidence="5 6">
    <name type="scientific">Zostera marina</name>
    <name type="common">Eelgrass</name>
    <dbReference type="NCBI Taxonomy" id="29655"/>
    <lineage>
        <taxon>Eukaryota</taxon>
        <taxon>Viridiplantae</taxon>
        <taxon>Streptophyta</taxon>
        <taxon>Embryophyta</taxon>
        <taxon>Tracheophyta</taxon>
        <taxon>Spermatophyta</taxon>
        <taxon>Magnoliopsida</taxon>
        <taxon>Liliopsida</taxon>
        <taxon>Zosteraceae</taxon>
        <taxon>Zostera</taxon>
    </lineage>
</organism>
<reference evidence="6" key="1">
    <citation type="journal article" date="2016" name="Nature">
        <title>The genome of the seagrass Zostera marina reveals angiosperm adaptation to the sea.</title>
        <authorList>
            <person name="Olsen J.L."/>
            <person name="Rouze P."/>
            <person name="Verhelst B."/>
            <person name="Lin Y.-C."/>
            <person name="Bayer T."/>
            <person name="Collen J."/>
            <person name="Dattolo E."/>
            <person name="De Paoli E."/>
            <person name="Dittami S."/>
            <person name="Maumus F."/>
            <person name="Michel G."/>
            <person name="Kersting A."/>
            <person name="Lauritano C."/>
            <person name="Lohaus R."/>
            <person name="Toepel M."/>
            <person name="Tonon T."/>
            <person name="Vanneste K."/>
            <person name="Amirebrahimi M."/>
            <person name="Brakel J."/>
            <person name="Bostroem C."/>
            <person name="Chovatia M."/>
            <person name="Grimwood J."/>
            <person name="Jenkins J.W."/>
            <person name="Jueterbock A."/>
            <person name="Mraz A."/>
            <person name="Stam W.T."/>
            <person name="Tice H."/>
            <person name="Bornberg-Bauer E."/>
            <person name="Green P.J."/>
            <person name="Pearson G.A."/>
            <person name="Procaccini G."/>
            <person name="Duarte C.M."/>
            <person name="Schmutz J."/>
            <person name="Reusch T.B.H."/>
            <person name="Van de Peer Y."/>
        </authorList>
    </citation>
    <scope>NUCLEOTIDE SEQUENCE [LARGE SCALE GENOMIC DNA]</scope>
    <source>
        <strain evidence="6">cv. Finnish</strain>
    </source>
</reference>
<evidence type="ECO:0000313" key="5">
    <source>
        <dbReference type="EMBL" id="KMZ65722.1"/>
    </source>
</evidence>
<proteinExistence type="inferred from homology"/>
<accession>A0A0K9PBV7</accession>
<dbReference type="PANTHER" id="PTHR12072:SF5">
    <property type="entry name" value="CWF19-LIKE PROTEIN 2"/>
    <property type="match status" value="1"/>
</dbReference>
<feature type="domain" description="Cwf19-like protein C-terminal" evidence="3">
    <location>
        <begin position="644"/>
        <end position="742"/>
    </location>
</feature>
<comment type="caution">
    <text evidence="5">The sequence shown here is derived from an EMBL/GenBank/DDBJ whole genome shotgun (WGS) entry which is preliminary data.</text>
</comment>
<feature type="compositionally biased region" description="Basic residues" evidence="2">
    <location>
        <begin position="56"/>
        <end position="71"/>
    </location>
</feature>
<dbReference type="InterPro" id="IPR040194">
    <property type="entry name" value="Cwf19-like"/>
</dbReference>
<dbReference type="EMBL" id="LFYR01001011">
    <property type="protein sequence ID" value="KMZ65722.1"/>
    <property type="molecule type" value="Genomic_DNA"/>
</dbReference>
<dbReference type="Pfam" id="PF04677">
    <property type="entry name" value="CwfJ_C_1"/>
    <property type="match status" value="1"/>
</dbReference>
<gene>
    <name evidence="5" type="ORF">ZOSMA_30G00030</name>
</gene>
<keyword evidence="6" id="KW-1185">Reference proteome</keyword>
<dbReference type="Pfam" id="PF04676">
    <property type="entry name" value="CwfJ_C_2"/>
    <property type="match status" value="1"/>
</dbReference>
<protein>
    <submittedName>
        <fullName evidence="5">CWF19-like 2, cell cycle control</fullName>
    </submittedName>
</protein>
<feature type="region of interest" description="Disordered" evidence="2">
    <location>
        <begin position="486"/>
        <end position="511"/>
    </location>
</feature>
<feature type="region of interest" description="Disordered" evidence="2">
    <location>
        <begin position="269"/>
        <end position="291"/>
    </location>
</feature>
<dbReference type="AlphaFoldDB" id="A0A0K9PBV7"/>
<dbReference type="InterPro" id="IPR006767">
    <property type="entry name" value="Cwf19-like_C_dom-2"/>
</dbReference>